<evidence type="ECO:0000256" key="8">
    <source>
        <dbReference type="ARBA" id="ARBA00022679"/>
    </source>
</evidence>
<accession>A0A4V6NCL8</accession>
<evidence type="ECO:0000313" key="14">
    <source>
        <dbReference type="EMBL" id="TCJ93585.1"/>
    </source>
</evidence>
<comment type="catalytic activity">
    <reaction evidence="3">
        <text>2 a mycocerosyl-[mycocerosic acid synthase] + a phthiodiolone = a dimycocerosyl phthiodiolone + 2 holo-[mycocerosic acid synthase].</text>
        <dbReference type="EC" id="2.3.1.282"/>
    </reaction>
</comment>
<keyword evidence="7" id="KW-0443">Lipid metabolism</keyword>
<dbReference type="Pfam" id="PF16911">
    <property type="entry name" value="PapA_C"/>
    <property type="match status" value="1"/>
</dbReference>
<evidence type="ECO:0000256" key="6">
    <source>
        <dbReference type="ARBA" id="ARBA00013449"/>
    </source>
</evidence>
<dbReference type="SUPFAM" id="SSF52777">
    <property type="entry name" value="CoA-dependent acyltransferases"/>
    <property type="match status" value="2"/>
</dbReference>
<evidence type="ECO:0000256" key="10">
    <source>
        <dbReference type="ARBA" id="ARBA00030465"/>
    </source>
</evidence>
<evidence type="ECO:0000256" key="12">
    <source>
        <dbReference type="ARBA" id="ARBA00033407"/>
    </source>
</evidence>
<keyword evidence="7" id="KW-0444">Lipid biosynthesis</keyword>
<dbReference type="Gene3D" id="3.30.559.10">
    <property type="entry name" value="Chloramphenicol acetyltransferase-like domain"/>
    <property type="match status" value="1"/>
</dbReference>
<dbReference type="EMBL" id="SMFR01000005">
    <property type="protein sequence ID" value="TCJ93585.1"/>
    <property type="molecule type" value="Genomic_DNA"/>
</dbReference>
<organism evidence="14 15">
    <name type="scientific">Nocardia alba</name>
    <dbReference type="NCBI Taxonomy" id="225051"/>
    <lineage>
        <taxon>Bacteria</taxon>
        <taxon>Bacillati</taxon>
        <taxon>Actinomycetota</taxon>
        <taxon>Actinomycetes</taxon>
        <taxon>Mycobacteriales</taxon>
        <taxon>Nocardiaceae</taxon>
        <taxon>Nocardia</taxon>
    </lineage>
</organism>
<comment type="catalytic activity">
    <reaction evidence="1">
        <text>2 a mycocerosyl-[mycocerosic acid synthase] + a phthiocerol = a dimycocerosyl phthiocerol + 2 holo-[mycocerosic acid synthase].</text>
        <dbReference type="EC" id="2.3.1.282"/>
    </reaction>
</comment>
<evidence type="ECO:0000313" key="15">
    <source>
        <dbReference type="Proteomes" id="UP000294856"/>
    </source>
</evidence>
<evidence type="ECO:0000256" key="5">
    <source>
        <dbReference type="ARBA" id="ARBA00012866"/>
    </source>
</evidence>
<keyword evidence="9" id="KW-0012">Acyltransferase</keyword>
<evidence type="ECO:0000256" key="9">
    <source>
        <dbReference type="ARBA" id="ARBA00023315"/>
    </source>
</evidence>
<feature type="domain" description="Phthiocerol/phthiodiolone dimycocerosyl transferase C-terminal" evidence="13">
    <location>
        <begin position="219"/>
        <end position="406"/>
    </location>
</feature>
<proteinExistence type="inferred from homology"/>
<evidence type="ECO:0000259" key="13">
    <source>
        <dbReference type="Pfam" id="PF16911"/>
    </source>
</evidence>
<dbReference type="EC" id="2.3.1.282" evidence="5"/>
<dbReference type="AlphaFoldDB" id="A0A4V6NCL8"/>
<dbReference type="InterPro" id="IPR031641">
    <property type="entry name" value="PapA_C"/>
</dbReference>
<comment type="caution">
    <text evidence="14">The sequence shown here is derived from an EMBL/GenBank/DDBJ whole genome shotgun (WGS) entry which is preliminary data.</text>
</comment>
<comment type="similarity">
    <text evidence="4">Belongs to the acyltransferase PapA5 family.</text>
</comment>
<evidence type="ECO:0000256" key="11">
    <source>
        <dbReference type="ARBA" id="ARBA00032317"/>
    </source>
</evidence>
<dbReference type="Gene3D" id="3.30.559.30">
    <property type="entry name" value="Nonribosomal peptide synthetase, condensation domain"/>
    <property type="match status" value="1"/>
</dbReference>
<dbReference type="GO" id="GO:0016746">
    <property type="term" value="F:acyltransferase activity"/>
    <property type="evidence" value="ECO:0007669"/>
    <property type="project" value="UniProtKB-KW"/>
</dbReference>
<comment type="catalytic activity">
    <reaction evidence="2">
        <text>2 a mycocerosyl-[mycocerosic acid synthase] + a phenolphthiocerol = a dimycocerosyl phenolphthiocerol + 2 holo-[mycocerosic acid synthase].</text>
        <dbReference type="EC" id="2.3.1.282"/>
    </reaction>
</comment>
<dbReference type="InterPro" id="IPR023213">
    <property type="entry name" value="CAT-like_dom_sf"/>
</dbReference>
<reference evidence="14 15" key="1">
    <citation type="submission" date="2019-03" db="EMBL/GenBank/DDBJ databases">
        <title>Genomic Encyclopedia of Type Strains, Phase IV (KMG-IV): sequencing the most valuable type-strain genomes for metagenomic binning, comparative biology and taxonomic classification.</title>
        <authorList>
            <person name="Goeker M."/>
        </authorList>
    </citation>
    <scope>NUCLEOTIDE SEQUENCE [LARGE SCALE GENOMIC DNA]</scope>
    <source>
        <strain evidence="14 15">DSM 44684</strain>
    </source>
</reference>
<dbReference type="Proteomes" id="UP000294856">
    <property type="component" value="Unassembled WGS sequence"/>
</dbReference>
<evidence type="ECO:0000256" key="2">
    <source>
        <dbReference type="ARBA" id="ARBA00000625"/>
    </source>
</evidence>
<keyword evidence="8 14" id="KW-0808">Transferase</keyword>
<sequence>MLWEPEDVVRVLDPSEQRFVRHATFTGRSVTVLGELDAAGLGAAFAALQRRFPILVCRIVEDADENGILLRPGHIEAVGAWVSFGDPDEVRIPAESVDPGAQLAYLDVVLAEEDRARVTLFVHHSVADAGHCVELFARLWGYYADYVETGKIAVGPDASATAGEAEPGAAREYPSSLEAMLAQRGIRRGQRSGLEAVARSLAVADSASGVERSEAAPATLARPARIQLDTVATARVLATAREQAVSVNGLVTAAVLRAYSDVSGADRVSCLYPVDLRRRLDPPVAAAAGTNISGLAAFATDAAGTVDIVELARRIGTSLHDDLADGVIEQSVLHFPDLFGPERIHSTAGHIALTNTGTVPAFRAPAGLILDDYEIVYLSAHPRPSTGASAAVTFLVYTYLGRLTIGRLGGGALAAQLLDAVAAQLSWSTADQRAATA</sequence>
<dbReference type="OrthoDB" id="3318646at2"/>
<evidence type="ECO:0000256" key="1">
    <source>
        <dbReference type="ARBA" id="ARBA00000026"/>
    </source>
</evidence>
<keyword evidence="15" id="KW-1185">Reference proteome</keyword>
<evidence type="ECO:0000256" key="7">
    <source>
        <dbReference type="ARBA" id="ARBA00022516"/>
    </source>
</evidence>
<dbReference type="STRING" id="1210063.GCA_001612665_05113"/>
<gene>
    <name evidence="14" type="ORF">DFR71_5435</name>
</gene>
<evidence type="ECO:0000256" key="3">
    <source>
        <dbReference type="ARBA" id="ARBA00001907"/>
    </source>
</evidence>
<evidence type="ECO:0000256" key="4">
    <source>
        <dbReference type="ARBA" id="ARBA00006558"/>
    </source>
</evidence>
<name>A0A4V6NCL8_9NOCA</name>
<protein>
    <recommendedName>
        <fullName evidence="6">Phthiocerol/phthiodiolone dimycocerosyl transferase</fullName>
        <ecNumber evidence="5">2.3.1.282</ecNumber>
    </recommendedName>
    <alternativeName>
        <fullName evidence="12">Acyltransferase PapA5</fullName>
    </alternativeName>
    <alternativeName>
        <fullName evidence="10">Phthiocerol/phthiodiolone O-acyltransferase</fullName>
    </alternativeName>
    <alternativeName>
        <fullName evidence="11">Polyketide synthase-associated protein A5</fullName>
    </alternativeName>
</protein>
<dbReference type="RefSeq" id="WP_084473086.1">
    <property type="nucleotide sequence ID" value="NZ_SMFR01000005.1"/>
</dbReference>